<accession>A0A0E9MJD3</accession>
<evidence type="ECO:0000259" key="2">
    <source>
        <dbReference type="Pfam" id="PF04168"/>
    </source>
</evidence>
<evidence type="ECO:0000313" key="4">
    <source>
        <dbReference type="Proteomes" id="UP000033202"/>
    </source>
</evidence>
<dbReference type="EMBL" id="BBWU01000001">
    <property type="protein sequence ID" value="GAO37907.1"/>
    <property type="molecule type" value="Genomic_DNA"/>
</dbReference>
<dbReference type="Proteomes" id="UP000033202">
    <property type="component" value="Unassembled WGS sequence"/>
</dbReference>
<sequence>MRSRRGEAAPSVGRQRPPAGLARVGARARALAGLRLMLSRTAGDLFWTGRYVERADFISRLVDATLRLAALPSSYGGAVGAWTSALAAAGIEPLYTERHAELTERSATAFLALDPDNPSSMRCCIERARHNARAVRTALTSEVWEAINTAWLEIQRFGTTLESRAALTRLVDHVKSSALLFDGATHRTMLREKSYWFLRLGAALERADNTARLLDVKYHLLLPRDEPVGGSLDYFQWTTILRTVSALTAYRHVYLDSIKPWLVADLLILNRRMPRSLSACASDLVRYLDNLARSTGKRGPAHRQAVALSARLAQGDMTAIFASGLHEFIGEFIAENNAVGFAIQEQYLF</sequence>
<dbReference type="RefSeq" id="WP_369385507.1">
    <property type="nucleotide sequence ID" value="NZ_BBWU01000001.1"/>
</dbReference>
<dbReference type="AlphaFoldDB" id="A0A0E9MJD3"/>
<dbReference type="PANTHER" id="PTHR34595">
    <property type="entry name" value="BLR5612 PROTEIN"/>
    <property type="match status" value="1"/>
</dbReference>
<comment type="caution">
    <text evidence="3">The sequence shown here is derived from an EMBL/GenBank/DDBJ whole genome shotgun (WGS) entry which is preliminary data.</text>
</comment>
<protein>
    <recommendedName>
        <fullName evidence="2">DUF403 domain-containing protein</fullName>
    </recommendedName>
</protein>
<dbReference type="PANTHER" id="PTHR34595:SF7">
    <property type="entry name" value="SLL1039 PROTEIN"/>
    <property type="match status" value="1"/>
</dbReference>
<evidence type="ECO:0000256" key="1">
    <source>
        <dbReference type="SAM" id="MobiDB-lite"/>
    </source>
</evidence>
<feature type="region of interest" description="Disordered" evidence="1">
    <location>
        <begin position="1"/>
        <end position="20"/>
    </location>
</feature>
<dbReference type="InterPro" id="IPR051680">
    <property type="entry name" value="ATP-dep_Glu-Cys_Ligase-2"/>
</dbReference>
<name>A0A0E9MJD3_9SPHN</name>
<evidence type="ECO:0000313" key="3">
    <source>
        <dbReference type="EMBL" id="GAO37907.1"/>
    </source>
</evidence>
<dbReference type="InterPro" id="IPR007296">
    <property type="entry name" value="DUF403"/>
</dbReference>
<reference evidence="3 4" key="1">
    <citation type="submission" date="2015-04" db="EMBL/GenBank/DDBJ databases">
        <title>Whole genome shotgun sequence of Sphingomonas changbaiensis NBRC 104936.</title>
        <authorList>
            <person name="Katano-Makiyama Y."/>
            <person name="Hosoyama A."/>
            <person name="Hashimoto M."/>
            <person name="Noguchi M."/>
            <person name="Tsuchikane K."/>
            <person name="Ohji S."/>
            <person name="Yamazoe A."/>
            <person name="Ichikawa N."/>
            <person name="Kimura A."/>
            <person name="Fujita N."/>
        </authorList>
    </citation>
    <scope>NUCLEOTIDE SEQUENCE [LARGE SCALE GENOMIC DNA]</scope>
    <source>
        <strain evidence="3 4">NBRC 104936</strain>
    </source>
</reference>
<keyword evidence="4" id="KW-1185">Reference proteome</keyword>
<proteinExistence type="predicted"/>
<gene>
    <name evidence="3" type="ORF">SCH01S_01_00700</name>
</gene>
<feature type="domain" description="DUF403" evidence="2">
    <location>
        <begin position="37"/>
        <end position="348"/>
    </location>
</feature>
<dbReference type="STRING" id="1219043.SCH01S_01_00700"/>
<dbReference type="Pfam" id="PF04168">
    <property type="entry name" value="Alpha-E"/>
    <property type="match status" value="1"/>
</dbReference>
<organism evidence="3 4">
    <name type="scientific">Sphingomonas changbaiensis NBRC 104936</name>
    <dbReference type="NCBI Taxonomy" id="1219043"/>
    <lineage>
        <taxon>Bacteria</taxon>
        <taxon>Pseudomonadati</taxon>
        <taxon>Pseudomonadota</taxon>
        <taxon>Alphaproteobacteria</taxon>
        <taxon>Sphingomonadales</taxon>
        <taxon>Sphingomonadaceae</taxon>
        <taxon>Sphingomonas</taxon>
    </lineage>
</organism>